<dbReference type="RefSeq" id="WP_089681809.1">
    <property type="nucleotide sequence ID" value="NZ_FNFO01000004.1"/>
</dbReference>
<protein>
    <submittedName>
        <fullName evidence="2">Cupin domain-containing protein</fullName>
    </submittedName>
</protein>
<dbReference type="Gene3D" id="2.60.120.10">
    <property type="entry name" value="Jelly Rolls"/>
    <property type="match status" value="1"/>
</dbReference>
<sequence length="115" mass="12550">MHQKIALLAARHALHASGQEFKTFFEHGTLAVELYKPDGTDKQTPHDRDEVYLIASGHGTFVLEGDSTTIQTGDFLFVPAGAAHRFVEFSADFSTWVLFYGPSGGESGTPINHLS</sequence>
<evidence type="ECO:0000259" key="1">
    <source>
        <dbReference type="Pfam" id="PF07883"/>
    </source>
</evidence>
<evidence type="ECO:0000313" key="3">
    <source>
        <dbReference type="Proteomes" id="UP000198510"/>
    </source>
</evidence>
<dbReference type="STRING" id="1075417.SAMN05421823_10436"/>
<accession>A0A1G9GAY4</accession>
<keyword evidence="3" id="KW-1185">Reference proteome</keyword>
<dbReference type="Proteomes" id="UP000198510">
    <property type="component" value="Unassembled WGS sequence"/>
</dbReference>
<dbReference type="Pfam" id="PF07883">
    <property type="entry name" value="Cupin_2"/>
    <property type="match status" value="1"/>
</dbReference>
<reference evidence="2 3" key="1">
    <citation type="submission" date="2016-10" db="EMBL/GenBank/DDBJ databases">
        <authorList>
            <person name="de Groot N.N."/>
        </authorList>
    </citation>
    <scope>NUCLEOTIDE SEQUENCE [LARGE SCALE GENOMIC DNA]</scope>
    <source>
        <strain evidence="2 3">DSM 25186</strain>
    </source>
</reference>
<evidence type="ECO:0000313" key="2">
    <source>
        <dbReference type="EMBL" id="SDK97443.1"/>
    </source>
</evidence>
<dbReference type="OrthoDB" id="2620172at2"/>
<feature type="domain" description="Cupin type-2" evidence="1">
    <location>
        <begin position="33"/>
        <end position="87"/>
    </location>
</feature>
<dbReference type="SUPFAM" id="SSF51182">
    <property type="entry name" value="RmlC-like cupins"/>
    <property type="match status" value="1"/>
</dbReference>
<dbReference type="InterPro" id="IPR013096">
    <property type="entry name" value="Cupin_2"/>
</dbReference>
<name>A0A1G9GAY4_9BACT</name>
<proteinExistence type="predicted"/>
<dbReference type="EMBL" id="FNFO01000004">
    <property type="protein sequence ID" value="SDK97443.1"/>
    <property type="molecule type" value="Genomic_DNA"/>
</dbReference>
<dbReference type="InterPro" id="IPR011051">
    <property type="entry name" value="RmlC_Cupin_sf"/>
</dbReference>
<dbReference type="AlphaFoldDB" id="A0A1G9GAY4"/>
<organism evidence="2 3">
    <name type="scientific">Catalinimonas alkaloidigena</name>
    <dbReference type="NCBI Taxonomy" id="1075417"/>
    <lineage>
        <taxon>Bacteria</taxon>
        <taxon>Pseudomonadati</taxon>
        <taxon>Bacteroidota</taxon>
        <taxon>Cytophagia</taxon>
        <taxon>Cytophagales</taxon>
        <taxon>Catalimonadaceae</taxon>
        <taxon>Catalinimonas</taxon>
    </lineage>
</organism>
<dbReference type="InterPro" id="IPR014710">
    <property type="entry name" value="RmlC-like_jellyroll"/>
</dbReference>
<gene>
    <name evidence="2" type="ORF">SAMN05421823_10436</name>
</gene>